<dbReference type="InterPro" id="IPR019405">
    <property type="entry name" value="Lactonase_7-beta_prop"/>
</dbReference>
<evidence type="ECO:0000313" key="4">
    <source>
        <dbReference type="Proteomes" id="UP000547973"/>
    </source>
</evidence>
<dbReference type="InterPro" id="IPR050282">
    <property type="entry name" value="Cycloisomerase_2"/>
</dbReference>
<dbReference type="GO" id="GO:0017057">
    <property type="term" value="F:6-phosphogluconolactonase activity"/>
    <property type="evidence" value="ECO:0007669"/>
    <property type="project" value="TreeGrafter"/>
</dbReference>
<dbReference type="Proteomes" id="UP000547973">
    <property type="component" value="Unassembled WGS sequence"/>
</dbReference>
<reference evidence="3 4" key="1">
    <citation type="submission" date="2020-07" db="EMBL/GenBank/DDBJ databases">
        <title>Sequencing the genomes of 1000 actinobacteria strains.</title>
        <authorList>
            <person name="Klenk H.-P."/>
        </authorList>
    </citation>
    <scope>NUCLEOTIDE SEQUENCE [LARGE SCALE GENOMIC DNA]</scope>
    <source>
        <strain evidence="3 4">DSM 19970</strain>
    </source>
</reference>
<sequence>MTTLWVGTYPAAGLGAPVGHGEGVWRLSLQPGRLDHAIQVTTQAAPSFVARHPALPVLYAVEEAEPTALSVLAVGADEAAHEVARVELVGAYGCHVLVAPDASALYVCNYGTGELVVLRLTREGFPLSDRPQQIWTHAGSGPRTDRQESSHAHSACMSPDGTRVLVADLGTDEIRRYRVGEGGLLSDEGIAATLPAGSGPRHMAIRGELLYVVCELDHRLRTLRWDRQSATAEVIAEQPTTLAPQRTGDTTCDAHVALVAGRNGDVLLVSVRGADVISVFDVAPEGELSYRCAFDVGHWPRYFAVVDESVVVAVERGHEVRAYGLDSVLALSPESESGAVATLDYAAAQVTSPACVVAL</sequence>
<organism evidence="3 4">
    <name type="scientific">Demequina lutea</name>
    <dbReference type="NCBI Taxonomy" id="431489"/>
    <lineage>
        <taxon>Bacteria</taxon>
        <taxon>Bacillati</taxon>
        <taxon>Actinomycetota</taxon>
        <taxon>Actinomycetes</taxon>
        <taxon>Micrococcales</taxon>
        <taxon>Demequinaceae</taxon>
        <taxon>Demequina</taxon>
    </lineage>
</organism>
<gene>
    <name evidence="3" type="ORF">BKA03_000605</name>
</gene>
<keyword evidence="3" id="KW-0413">Isomerase</keyword>
<dbReference type="InterPro" id="IPR011045">
    <property type="entry name" value="N2O_reductase_N"/>
</dbReference>
<dbReference type="PANTHER" id="PTHR30344:SF1">
    <property type="entry name" value="6-PHOSPHOGLUCONOLACTONASE"/>
    <property type="match status" value="1"/>
</dbReference>
<dbReference type="InterPro" id="IPR015943">
    <property type="entry name" value="WD40/YVTN_repeat-like_dom_sf"/>
</dbReference>
<dbReference type="Pfam" id="PF10282">
    <property type="entry name" value="Lactonase"/>
    <property type="match status" value="1"/>
</dbReference>
<feature type="region of interest" description="Disordered" evidence="2">
    <location>
        <begin position="131"/>
        <end position="157"/>
    </location>
</feature>
<dbReference type="PANTHER" id="PTHR30344">
    <property type="entry name" value="6-PHOSPHOGLUCONOLACTONASE-RELATED"/>
    <property type="match status" value="1"/>
</dbReference>
<dbReference type="SUPFAM" id="SSF50974">
    <property type="entry name" value="Nitrous oxide reductase, N-terminal domain"/>
    <property type="match status" value="1"/>
</dbReference>
<name>A0A7Z0CGK0_9MICO</name>
<evidence type="ECO:0000313" key="3">
    <source>
        <dbReference type="EMBL" id="NYI40486.1"/>
    </source>
</evidence>
<accession>A0A7Z0CGK0</accession>
<dbReference type="AlphaFoldDB" id="A0A7Z0CGK0"/>
<dbReference type="RefSeq" id="WP_062076149.1">
    <property type="nucleotide sequence ID" value="NZ_BBRC01000018.1"/>
</dbReference>
<evidence type="ECO:0000256" key="1">
    <source>
        <dbReference type="ARBA" id="ARBA00005564"/>
    </source>
</evidence>
<dbReference type="OrthoDB" id="9790815at2"/>
<keyword evidence="4" id="KW-1185">Reference proteome</keyword>
<comment type="caution">
    <text evidence="3">The sequence shown here is derived from an EMBL/GenBank/DDBJ whole genome shotgun (WGS) entry which is preliminary data.</text>
</comment>
<dbReference type="Gene3D" id="2.130.10.10">
    <property type="entry name" value="YVTN repeat-like/Quinoprotein amine dehydrogenase"/>
    <property type="match status" value="1"/>
</dbReference>
<proteinExistence type="inferred from homology"/>
<dbReference type="GO" id="GO:0016853">
    <property type="term" value="F:isomerase activity"/>
    <property type="evidence" value="ECO:0007669"/>
    <property type="project" value="UniProtKB-KW"/>
</dbReference>
<evidence type="ECO:0000256" key="2">
    <source>
        <dbReference type="SAM" id="MobiDB-lite"/>
    </source>
</evidence>
<protein>
    <submittedName>
        <fullName evidence="3">6-phosphogluconolactonase (Cycloisomerase 2 family)</fullName>
    </submittedName>
</protein>
<comment type="similarity">
    <text evidence="1">Belongs to the cycloisomerase 2 family.</text>
</comment>
<dbReference type="EMBL" id="JACBZO010000001">
    <property type="protein sequence ID" value="NYI40486.1"/>
    <property type="molecule type" value="Genomic_DNA"/>
</dbReference>